<protein>
    <submittedName>
        <fullName evidence="9">Uncharacterized protein</fullName>
    </submittedName>
</protein>
<organism evidence="9 10">
    <name type="scientific">Orchesella dallaii</name>
    <dbReference type="NCBI Taxonomy" id="48710"/>
    <lineage>
        <taxon>Eukaryota</taxon>
        <taxon>Metazoa</taxon>
        <taxon>Ecdysozoa</taxon>
        <taxon>Arthropoda</taxon>
        <taxon>Hexapoda</taxon>
        <taxon>Collembola</taxon>
        <taxon>Entomobryomorpha</taxon>
        <taxon>Entomobryoidea</taxon>
        <taxon>Orchesellidae</taxon>
        <taxon>Orchesellinae</taxon>
        <taxon>Orchesella</taxon>
    </lineage>
</organism>
<keyword evidence="3 8" id="KW-0812">Transmembrane</keyword>
<keyword evidence="6" id="KW-0675">Receptor</keyword>
<keyword evidence="7" id="KW-0807">Transducer</keyword>
<evidence type="ECO:0000313" key="10">
    <source>
        <dbReference type="Proteomes" id="UP001642540"/>
    </source>
</evidence>
<evidence type="ECO:0000256" key="4">
    <source>
        <dbReference type="ARBA" id="ARBA00022989"/>
    </source>
</evidence>
<evidence type="ECO:0000256" key="3">
    <source>
        <dbReference type="ARBA" id="ARBA00022692"/>
    </source>
</evidence>
<proteinExistence type="predicted"/>
<evidence type="ECO:0000256" key="1">
    <source>
        <dbReference type="ARBA" id="ARBA00004651"/>
    </source>
</evidence>
<evidence type="ECO:0000313" key="9">
    <source>
        <dbReference type="EMBL" id="CAL8118102.1"/>
    </source>
</evidence>
<sequence length="237" mass="26955">MAFNSIQKSWDFIILIKYSLATFSLVWSAGSSIIYFLERLYLITFIKGFKICALLLNQMVGSNCRENRAYCEREMITVLSSFRRLESLTDEFNDTFGYIFALDLLALFMAILIITFQMIIFLISGNITNGLGYSLPVTIQLFVLVLICDAANEFEIQARKCTSNLKNISSRWEKIPRHSIIQITMQVTKGLVQPIVINPGSLFRINRRSLTSIASSVTTYMVVLVQFYQGDSSESNP</sequence>
<dbReference type="Proteomes" id="UP001642540">
    <property type="component" value="Unassembled WGS sequence"/>
</dbReference>
<keyword evidence="4 8" id="KW-1133">Transmembrane helix</keyword>
<evidence type="ECO:0000256" key="5">
    <source>
        <dbReference type="ARBA" id="ARBA00023136"/>
    </source>
</evidence>
<feature type="transmembrane region" description="Helical" evidence="8">
    <location>
        <begin position="12"/>
        <end position="37"/>
    </location>
</feature>
<reference evidence="9 10" key="1">
    <citation type="submission" date="2024-08" db="EMBL/GenBank/DDBJ databases">
        <authorList>
            <person name="Cucini C."/>
            <person name="Frati F."/>
        </authorList>
    </citation>
    <scope>NUCLEOTIDE SEQUENCE [LARGE SCALE GENOMIC DNA]</scope>
</reference>
<name>A0ABP1R2K6_9HEXA</name>
<accession>A0ABP1R2K6</accession>
<dbReference type="PANTHER" id="PTHR21143">
    <property type="entry name" value="INVERTEBRATE GUSTATORY RECEPTOR"/>
    <property type="match status" value="1"/>
</dbReference>
<gene>
    <name evidence="9" type="ORF">ODALV1_LOCUS17985</name>
</gene>
<dbReference type="PANTHER" id="PTHR21143:SF121">
    <property type="entry name" value="GUSTATORY AND ODORANT RECEPTOR 21A"/>
    <property type="match status" value="1"/>
</dbReference>
<keyword evidence="2" id="KW-1003">Cell membrane</keyword>
<evidence type="ECO:0000256" key="6">
    <source>
        <dbReference type="ARBA" id="ARBA00023170"/>
    </source>
</evidence>
<dbReference type="InterPro" id="IPR013604">
    <property type="entry name" value="7TM_chemorcpt"/>
</dbReference>
<evidence type="ECO:0000256" key="7">
    <source>
        <dbReference type="ARBA" id="ARBA00023224"/>
    </source>
</evidence>
<keyword evidence="10" id="KW-1185">Reference proteome</keyword>
<comment type="caution">
    <text evidence="9">The sequence shown here is derived from an EMBL/GenBank/DDBJ whole genome shotgun (WGS) entry which is preliminary data.</text>
</comment>
<feature type="transmembrane region" description="Helical" evidence="8">
    <location>
        <begin position="130"/>
        <end position="151"/>
    </location>
</feature>
<comment type="subcellular location">
    <subcellularLocation>
        <location evidence="1">Cell membrane</location>
        <topology evidence="1">Multi-pass membrane protein</topology>
    </subcellularLocation>
</comment>
<feature type="transmembrane region" description="Helical" evidence="8">
    <location>
        <begin position="96"/>
        <end position="124"/>
    </location>
</feature>
<evidence type="ECO:0000256" key="2">
    <source>
        <dbReference type="ARBA" id="ARBA00022475"/>
    </source>
</evidence>
<keyword evidence="5 8" id="KW-0472">Membrane</keyword>
<dbReference type="EMBL" id="CAXLJM020000057">
    <property type="protein sequence ID" value="CAL8118102.1"/>
    <property type="molecule type" value="Genomic_DNA"/>
</dbReference>
<dbReference type="Pfam" id="PF08395">
    <property type="entry name" value="7tm_7"/>
    <property type="match status" value="1"/>
</dbReference>
<evidence type="ECO:0000256" key="8">
    <source>
        <dbReference type="SAM" id="Phobius"/>
    </source>
</evidence>